<protein>
    <recommendedName>
        <fullName evidence="15 16">Type III pantothenate kinase</fullName>
        <ecNumber evidence="6 16">2.7.1.33</ecNumber>
    </recommendedName>
    <alternativeName>
        <fullName evidence="16">PanK-III</fullName>
    </alternativeName>
    <alternativeName>
        <fullName evidence="16">Pantothenic acid kinase</fullName>
    </alternativeName>
</protein>
<evidence type="ECO:0000256" key="6">
    <source>
        <dbReference type="ARBA" id="ARBA00012102"/>
    </source>
</evidence>
<feature type="active site" description="Proton acceptor" evidence="16">
    <location>
        <position position="88"/>
    </location>
</feature>
<keyword evidence="8 16" id="KW-0808">Transferase</keyword>
<name>A0ABV7CP65_9GAMM</name>
<dbReference type="Proteomes" id="UP001595453">
    <property type="component" value="Unassembled WGS sequence"/>
</dbReference>
<proteinExistence type="inferred from homology"/>
<feature type="binding site" evidence="16">
    <location>
        <position position="164"/>
    </location>
    <ligand>
        <name>substrate</name>
    </ligand>
</feature>
<feature type="binding site" evidence="16">
    <location>
        <position position="79"/>
    </location>
    <ligand>
        <name>substrate</name>
    </ligand>
</feature>
<evidence type="ECO:0000256" key="7">
    <source>
        <dbReference type="ARBA" id="ARBA00022490"/>
    </source>
</evidence>
<dbReference type="HAMAP" id="MF_01274">
    <property type="entry name" value="Pantothen_kinase_3"/>
    <property type="match status" value="1"/>
</dbReference>
<dbReference type="PANTHER" id="PTHR34265:SF1">
    <property type="entry name" value="TYPE III PANTOTHENATE KINASE"/>
    <property type="match status" value="1"/>
</dbReference>
<dbReference type="SUPFAM" id="SSF53067">
    <property type="entry name" value="Actin-like ATPase domain"/>
    <property type="match status" value="2"/>
</dbReference>
<keyword evidence="10 16" id="KW-0418">Kinase</keyword>
<sequence length="233" mass="25038">MKLLIDVGNTAVKLALCNGEGIQAISADKLDWDTITEVVVGKVGKSEHLTPYLAEATARQVPVYEAEVSATLGQLQCAYPQYQNLGIDRWLAVIAAYYLYPQQACIIIDSGTATTVDVLSAQGKHLGGWIIPGLDMMMKSLTANTQKVFVDEDSPFLLALGKNTPNAVKNGCLAATLGCLYQAIHLLALPQSEVRVLCTGGYGALLQQHVAESEFIADLVLQGLAYWRLAQGN</sequence>
<evidence type="ECO:0000256" key="1">
    <source>
        <dbReference type="ARBA" id="ARBA00001206"/>
    </source>
</evidence>
<dbReference type="Gene3D" id="3.30.420.40">
    <property type="match status" value="2"/>
</dbReference>
<evidence type="ECO:0000256" key="2">
    <source>
        <dbReference type="ARBA" id="ARBA00001958"/>
    </source>
</evidence>
<evidence type="ECO:0000313" key="17">
    <source>
        <dbReference type="EMBL" id="MFC3034479.1"/>
    </source>
</evidence>
<comment type="function">
    <text evidence="16">Catalyzes the phosphorylation of pantothenate (Pan), the first step in CoA biosynthesis.</text>
</comment>
<feature type="binding site" evidence="16">
    <location>
        <position position="109"/>
    </location>
    <ligand>
        <name>K(+)</name>
        <dbReference type="ChEBI" id="CHEBI:29103"/>
    </ligand>
</feature>
<reference evidence="18" key="1">
    <citation type="journal article" date="2019" name="Int. J. Syst. Evol. Microbiol.">
        <title>The Global Catalogue of Microorganisms (GCM) 10K type strain sequencing project: providing services to taxonomists for standard genome sequencing and annotation.</title>
        <authorList>
            <consortium name="The Broad Institute Genomics Platform"/>
            <consortium name="The Broad Institute Genome Sequencing Center for Infectious Disease"/>
            <person name="Wu L."/>
            <person name="Ma J."/>
        </authorList>
    </citation>
    <scope>NUCLEOTIDE SEQUENCE [LARGE SCALE GENOMIC DNA]</scope>
    <source>
        <strain evidence="18">KCTC 42730</strain>
    </source>
</reference>
<evidence type="ECO:0000256" key="4">
    <source>
        <dbReference type="ARBA" id="ARBA00005225"/>
    </source>
</evidence>
<evidence type="ECO:0000256" key="9">
    <source>
        <dbReference type="ARBA" id="ARBA00022741"/>
    </source>
</evidence>
<comment type="similarity">
    <text evidence="14 16">Belongs to the type III pantothenate kinase family.</text>
</comment>
<dbReference type="EMBL" id="JBHRSD010000040">
    <property type="protein sequence ID" value="MFC3034479.1"/>
    <property type="molecule type" value="Genomic_DNA"/>
</dbReference>
<dbReference type="Pfam" id="PF03309">
    <property type="entry name" value="Pan_kinase"/>
    <property type="match status" value="1"/>
</dbReference>
<keyword evidence="12 16" id="KW-0630">Potassium</keyword>
<evidence type="ECO:0000313" key="18">
    <source>
        <dbReference type="Proteomes" id="UP001595453"/>
    </source>
</evidence>
<gene>
    <name evidence="16" type="primary">coaX</name>
    <name evidence="17" type="ORF">ACFOEE_18405</name>
</gene>
<comment type="caution">
    <text evidence="17">The sequence shown here is derived from an EMBL/GenBank/DDBJ whole genome shotgun (WGS) entry which is preliminary data.</text>
</comment>
<dbReference type="CDD" id="cd24015">
    <property type="entry name" value="ASKHA_NBD_PanK-III"/>
    <property type="match status" value="1"/>
</dbReference>
<accession>A0ABV7CP65</accession>
<dbReference type="PANTHER" id="PTHR34265">
    <property type="entry name" value="TYPE III PANTOTHENATE KINASE"/>
    <property type="match status" value="1"/>
</dbReference>
<evidence type="ECO:0000256" key="12">
    <source>
        <dbReference type="ARBA" id="ARBA00022958"/>
    </source>
</evidence>
<keyword evidence="7 16" id="KW-0963">Cytoplasm</keyword>
<comment type="catalytic activity">
    <reaction evidence="1 16">
        <text>(R)-pantothenate + ATP = (R)-4'-phosphopantothenate + ADP + H(+)</text>
        <dbReference type="Rhea" id="RHEA:16373"/>
        <dbReference type="ChEBI" id="CHEBI:10986"/>
        <dbReference type="ChEBI" id="CHEBI:15378"/>
        <dbReference type="ChEBI" id="CHEBI:29032"/>
        <dbReference type="ChEBI" id="CHEBI:30616"/>
        <dbReference type="ChEBI" id="CHEBI:456216"/>
        <dbReference type="EC" id="2.7.1.33"/>
    </reaction>
</comment>
<keyword evidence="16" id="KW-0479">Metal-binding</keyword>
<comment type="cofactor">
    <cofactor evidence="16">
        <name>NH4(+)</name>
        <dbReference type="ChEBI" id="CHEBI:28938"/>
    </cofactor>
    <cofactor evidence="16">
        <name>K(+)</name>
        <dbReference type="ChEBI" id="CHEBI:29103"/>
    </cofactor>
    <text evidence="16">A monovalent cation. Ammonium or potassium.</text>
</comment>
<dbReference type="NCBIfam" id="TIGR00671">
    <property type="entry name" value="baf"/>
    <property type="match status" value="1"/>
</dbReference>
<comment type="cofactor">
    <cofactor evidence="2">
        <name>K(+)</name>
        <dbReference type="ChEBI" id="CHEBI:29103"/>
    </cofactor>
</comment>
<comment type="subcellular location">
    <subcellularLocation>
        <location evidence="3 16">Cytoplasm</location>
    </subcellularLocation>
</comment>
<evidence type="ECO:0000256" key="5">
    <source>
        <dbReference type="ARBA" id="ARBA00011738"/>
    </source>
</evidence>
<evidence type="ECO:0000256" key="11">
    <source>
        <dbReference type="ARBA" id="ARBA00022840"/>
    </source>
</evidence>
<dbReference type="RefSeq" id="WP_377127841.1">
    <property type="nucleotide sequence ID" value="NZ_JBHRSD010000040.1"/>
</dbReference>
<evidence type="ECO:0000256" key="3">
    <source>
        <dbReference type="ARBA" id="ARBA00004496"/>
    </source>
</evidence>
<organism evidence="17 18">
    <name type="scientific">Pseudoalteromonas fenneropenaei</name>
    <dbReference type="NCBI Taxonomy" id="1737459"/>
    <lineage>
        <taxon>Bacteria</taxon>
        <taxon>Pseudomonadati</taxon>
        <taxon>Pseudomonadota</taxon>
        <taxon>Gammaproteobacteria</taxon>
        <taxon>Alteromonadales</taxon>
        <taxon>Pseudoalteromonadaceae</taxon>
        <taxon>Pseudoalteromonas</taxon>
    </lineage>
</organism>
<dbReference type="InterPro" id="IPR043129">
    <property type="entry name" value="ATPase_NBD"/>
</dbReference>
<evidence type="ECO:0000256" key="10">
    <source>
        <dbReference type="ARBA" id="ARBA00022777"/>
    </source>
</evidence>
<dbReference type="InterPro" id="IPR004619">
    <property type="entry name" value="Type_III_PanK"/>
</dbReference>
<keyword evidence="9 16" id="KW-0547">Nucleotide-binding</keyword>
<feature type="binding site" evidence="16">
    <location>
        <position position="112"/>
    </location>
    <ligand>
        <name>ATP</name>
        <dbReference type="ChEBI" id="CHEBI:30616"/>
    </ligand>
</feature>
<comment type="subunit">
    <text evidence="5 16">Homodimer.</text>
</comment>
<evidence type="ECO:0000256" key="14">
    <source>
        <dbReference type="ARBA" id="ARBA00038036"/>
    </source>
</evidence>
<keyword evidence="13 16" id="KW-0173">Coenzyme A biosynthesis</keyword>
<evidence type="ECO:0000256" key="13">
    <source>
        <dbReference type="ARBA" id="ARBA00022993"/>
    </source>
</evidence>
<comment type="pathway">
    <text evidence="4 16">Cofactor biosynthesis; coenzyme A biosynthesis; CoA from (R)-pantothenate: step 1/5.</text>
</comment>
<feature type="binding site" evidence="16">
    <location>
        <begin position="6"/>
        <end position="13"/>
    </location>
    <ligand>
        <name>ATP</name>
        <dbReference type="ChEBI" id="CHEBI:30616"/>
    </ligand>
</feature>
<feature type="binding site" evidence="16">
    <location>
        <begin position="86"/>
        <end position="89"/>
    </location>
    <ligand>
        <name>substrate</name>
    </ligand>
</feature>
<keyword evidence="11 16" id="KW-0067">ATP-binding</keyword>
<dbReference type="GO" id="GO:0004594">
    <property type="term" value="F:pantothenate kinase activity"/>
    <property type="evidence" value="ECO:0007669"/>
    <property type="project" value="UniProtKB-EC"/>
</dbReference>
<dbReference type="EC" id="2.7.1.33" evidence="6 16"/>
<evidence type="ECO:0000256" key="15">
    <source>
        <dbReference type="ARBA" id="ARBA00040883"/>
    </source>
</evidence>
<keyword evidence="18" id="KW-1185">Reference proteome</keyword>
<evidence type="ECO:0000256" key="16">
    <source>
        <dbReference type="HAMAP-Rule" id="MF_01274"/>
    </source>
</evidence>
<evidence type="ECO:0000256" key="8">
    <source>
        <dbReference type="ARBA" id="ARBA00022679"/>
    </source>
</evidence>